<dbReference type="EMBL" id="NBBI01000002">
    <property type="protein sequence ID" value="OWK31235.1"/>
    <property type="molecule type" value="Genomic_DNA"/>
</dbReference>
<name>A0A245ZNC0_9SPHN</name>
<keyword evidence="2 3" id="KW-0472">Membrane</keyword>
<keyword evidence="3" id="KW-1133">Transmembrane helix</keyword>
<evidence type="ECO:0000313" key="5">
    <source>
        <dbReference type="EMBL" id="OWK31235.1"/>
    </source>
</evidence>
<evidence type="ECO:0000256" key="2">
    <source>
        <dbReference type="ARBA" id="ARBA00023136"/>
    </source>
</evidence>
<proteinExistence type="predicted"/>
<comment type="caution">
    <text evidence="5">The sequence shown here is derived from an EMBL/GenBank/DDBJ whole genome shotgun (WGS) entry which is preliminary data.</text>
</comment>
<accession>A0A245ZNC0</accession>
<keyword evidence="5" id="KW-0966">Cell projection</keyword>
<dbReference type="Proteomes" id="UP000197290">
    <property type="component" value="Unassembled WGS sequence"/>
</dbReference>
<organism evidence="5 6">
    <name type="scientific">Sphingomonas dokdonensis</name>
    <dbReference type="NCBI Taxonomy" id="344880"/>
    <lineage>
        <taxon>Bacteria</taxon>
        <taxon>Pseudomonadati</taxon>
        <taxon>Pseudomonadota</taxon>
        <taxon>Alphaproteobacteria</taxon>
        <taxon>Sphingomonadales</taxon>
        <taxon>Sphingomonadaceae</taxon>
        <taxon>Sphingomonas</taxon>
    </lineage>
</organism>
<sequence length="182" mass="18854">MTAADPCAVDGFPPAREGRPLWLVTLADLALLLVGFFVLLQANQSLDREKLAEGIRAGFGAPSAPKDDSDLSDALPIAAAGVFDFRRGSAVPAQSVASLRAWAEEAARDPRVSLRITAAVDGSPGDVDPATGSAAVLAADRARAVAVALAPVVPGNRLLIQTSERPARRHVVVTLAFTGEPQ</sequence>
<dbReference type="InterPro" id="IPR025713">
    <property type="entry name" value="MotB-like_N_dom"/>
</dbReference>
<feature type="transmembrane region" description="Helical" evidence="3">
    <location>
        <begin position="20"/>
        <end position="40"/>
    </location>
</feature>
<dbReference type="AlphaFoldDB" id="A0A245ZNC0"/>
<feature type="domain" description="Motility protein B-like N-terminal" evidence="4">
    <location>
        <begin position="18"/>
        <end position="53"/>
    </location>
</feature>
<protein>
    <submittedName>
        <fullName evidence="5">Flagellar motor protein MotB</fullName>
    </submittedName>
</protein>
<keyword evidence="3" id="KW-0812">Transmembrane</keyword>
<keyword evidence="5" id="KW-0282">Flagellum</keyword>
<dbReference type="Pfam" id="PF13677">
    <property type="entry name" value="MotB_plug"/>
    <property type="match status" value="1"/>
</dbReference>
<evidence type="ECO:0000313" key="6">
    <source>
        <dbReference type="Proteomes" id="UP000197290"/>
    </source>
</evidence>
<keyword evidence="5" id="KW-0969">Cilium</keyword>
<gene>
    <name evidence="5" type="ORF">SPDO_12420</name>
</gene>
<evidence type="ECO:0000256" key="3">
    <source>
        <dbReference type="SAM" id="Phobius"/>
    </source>
</evidence>
<keyword evidence="6" id="KW-1185">Reference proteome</keyword>
<dbReference type="GO" id="GO:0016020">
    <property type="term" value="C:membrane"/>
    <property type="evidence" value="ECO:0007669"/>
    <property type="project" value="UniProtKB-SubCell"/>
</dbReference>
<reference evidence="5 6" key="1">
    <citation type="submission" date="2017-03" db="EMBL/GenBank/DDBJ databases">
        <title>Genome sequence of Sphingomonas dokdonensis DSM 21029.</title>
        <authorList>
            <person name="Poehlein A."/>
            <person name="Wuebbeler J.H."/>
            <person name="Steinbuechel A."/>
            <person name="Daniel R."/>
        </authorList>
    </citation>
    <scope>NUCLEOTIDE SEQUENCE [LARGE SCALE GENOMIC DNA]</scope>
    <source>
        <strain evidence="5 6">DSM 21029</strain>
    </source>
</reference>
<comment type="subcellular location">
    <subcellularLocation>
        <location evidence="1">Membrane</location>
    </subcellularLocation>
</comment>
<evidence type="ECO:0000256" key="1">
    <source>
        <dbReference type="ARBA" id="ARBA00004370"/>
    </source>
</evidence>
<evidence type="ECO:0000259" key="4">
    <source>
        <dbReference type="Pfam" id="PF13677"/>
    </source>
</evidence>
<dbReference type="RefSeq" id="WP_245829236.1">
    <property type="nucleotide sequence ID" value="NZ_NBBI01000002.1"/>
</dbReference>